<organism evidence="1 2">
    <name type="scientific">Drechslerella stenobrocha 248</name>
    <dbReference type="NCBI Taxonomy" id="1043628"/>
    <lineage>
        <taxon>Eukaryota</taxon>
        <taxon>Fungi</taxon>
        <taxon>Dikarya</taxon>
        <taxon>Ascomycota</taxon>
        <taxon>Pezizomycotina</taxon>
        <taxon>Orbiliomycetes</taxon>
        <taxon>Orbiliales</taxon>
        <taxon>Orbiliaceae</taxon>
        <taxon>Drechslerella</taxon>
    </lineage>
</organism>
<dbReference type="EMBL" id="KI966419">
    <property type="protein sequence ID" value="EWC46334.1"/>
    <property type="molecule type" value="Genomic_DNA"/>
</dbReference>
<evidence type="ECO:0000313" key="2">
    <source>
        <dbReference type="Proteomes" id="UP000024837"/>
    </source>
</evidence>
<protein>
    <submittedName>
        <fullName evidence="1">Uncharacterized protein</fullName>
    </submittedName>
</protein>
<gene>
    <name evidence="1" type="ORF">DRE_04505</name>
</gene>
<dbReference type="HOGENOM" id="CLU_1731403_0_0_1"/>
<reference evidence="1 2" key="1">
    <citation type="submission" date="2013-05" db="EMBL/GenBank/DDBJ databases">
        <title>Drechslerella stenobrocha genome reveals carnivorous origination and mechanical trapping mechanism of predatory fungi.</title>
        <authorList>
            <person name="Liu X."/>
            <person name="Zhang W."/>
            <person name="Liu K."/>
        </authorList>
    </citation>
    <scope>NUCLEOTIDE SEQUENCE [LARGE SCALE GENOMIC DNA]</scope>
    <source>
        <strain evidence="1 2">248</strain>
    </source>
</reference>
<dbReference type="Proteomes" id="UP000024837">
    <property type="component" value="Unassembled WGS sequence"/>
</dbReference>
<evidence type="ECO:0000313" key="1">
    <source>
        <dbReference type="EMBL" id="EWC46334.1"/>
    </source>
</evidence>
<dbReference type="AlphaFoldDB" id="W7HST7"/>
<sequence length="138" mass="16111">MVCTLAFERQQRATMFWTGPSPRLPMLTVSEFTSFLDDQDSIWPLENLPRDEDGFDRDLGMSIWERRDHEEEMYRKFDFTLRRLAGWLLSANAYPQRERGGGAFGVVEVWELPKLEYVPGVLKHPRIKYTILKAGVDA</sequence>
<proteinExistence type="predicted"/>
<name>W7HST7_9PEZI</name>
<keyword evidence="2" id="KW-1185">Reference proteome</keyword>
<accession>W7HST7</accession>
<dbReference type="OrthoDB" id="5307323at2759"/>